<dbReference type="GO" id="GO:0005829">
    <property type="term" value="C:cytosol"/>
    <property type="evidence" value="ECO:0007669"/>
    <property type="project" value="TreeGrafter"/>
</dbReference>
<dbReference type="SFLD" id="SFLDG01129">
    <property type="entry name" value="C1.5:_HAD__Beta-PGM__Phosphata"/>
    <property type="match status" value="1"/>
</dbReference>
<protein>
    <submittedName>
        <fullName evidence="1">Haloacid dehalogenase superfamily, subfamily IA, variant 3 with third motif having DD or ED/haloacid dehalogenase superfamily, subfamily IA, variant 1 with third motif having Dx(3-4)D or Dx(3-4)E</fullName>
    </submittedName>
</protein>
<dbReference type="InterPro" id="IPR036412">
    <property type="entry name" value="HAD-like_sf"/>
</dbReference>
<dbReference type="InterPro" id="IPR006439">
    <property type="entry name" value="HAD-SF_hydro_IA"/>
</dbReference>
<dbReference type="NCBIfam" id="TIGR01509">
    <property type="entry name" value="HAD-SF-IA-v3"/>
    <property type="match status" value="1"/>
</dbReference>
<dbReference type="SUPFAM" id="SSF56784">
    <property type="entry name" value="HAD-like"/>
    <property type="match status" value="1"/>
</dbReference>
<evidence type="ECO:0000313" key="1">
    <source>
        <dbReference type="EMBL" id="VFK39317.1"/>
    </source>
</evidence>
<dbReference type="InterPro" id="IPR041492">
    <property type="entry name" value="HAD_2"/>
</dbReference>
<dbReference type="PANTHER" id="PTHR43434">
    <property type="entry name" value="PHOSPHOGLYCOLATE PHOSPHATASE"/>
    <property type="match status" value="1"/>
</dbReference>
<gene>
    <name evidence="1" type="ORF">BECKSD772F_GA0070984_10366</name>
</gene>
<name>A0A450YCP7_9GAMM</name>
<dbReference type="InterPro" id="IPR023198">
    <property type="entry name" value="PGP-like_dom2"/>
</dbReference>
<dbReference type="Gene3D" id="3.40.50.1000">
    <property type="entry name" value="HAD superfamily/HAD-like"/>
    <property type="match status" value="1"/>
</dbReference>
<dbReference type="Gene3D" id="1.10.150.240">
    <property type="entry name" value="Putative phosphatase, domain 2"/>
    <property type="match status" value="1"/>
</dbReference>
<dbReference type="EMBL" id="CAADFR010000036">
    <property type="protein sequence ID" value="VFK39317.1"/>
    <property type="molecule type" value="Genomic_DNA"/>
</dbReference>
<dbReference type="SFLD" id="SFLDG01135">
    <property type="entry name" value="C1.5.6:_HAD__Beta-PGM__Phospha"/>
    <property type="match status" value="1"/>
</dbReference>
<dbReference type="AlphaFoldDB" id="A0A450YCP7"/>
<dbReference type="GO" id="GO:0008967">
    <property type="term" value="F:phosphoglycolate phosphatase activity"/>
    <property type="evidence" value="ECO:0007669"/>
    <property type="project" value="TreeGrafter"/>
</dbReference>
<reference evidence="1" key="1">
    <citation type="submission" date="2019-02" db="EMBL/GenBank/DDBJ databases">
        <authorList>
            <person name="Gruber-Vodicka R. H."/>
            <person name="Seah K. B. B."/>
        </authorList>
    </citation>
    <scope>NUCLEOTIDE SEQUENCE</scope>
    <source>
        <strain evidence="1">BECK_S1321</strain>
    </source>
</reference>
<proteinExistence type="predicted"/>
<dbReference type="Pfam" id="PF13419">
    <property type="entry name" value="HAD_2"/>
    <property type="match status" value="1"/>
</dbReference>
<dbReference type="SFLD" id="SFLDS00003">
    <property type="entry name" value="Haloacid_Dehalogenase"/>
    <property type="match status" value="1"/>
</dbReference>
<dbReference type="InterPro" id="IPR023214">
    <property type="entry name" value="HAD_sf"/>
</dbReference>
<dbReference type="PANTHER" id="PTHR43434:SF24">
    <property type="entry name" value="HYDROLASE-RELATED"/>
    <property type="match status" value="1"/>
</dbReference>
<sequence>MLFMYRKNKDSEKPGARARNTPFGAYCYALTNKEHSRTRSVRIYVLTPHAKCARRNPSCGRCHPLCILDQSFGFAPSYSIPEMPVIYLNLQESIVDSPPKHSLYTLLVFDWDGTLIDSEDKIIAVIHAAVDDLGLPRLSDASIRDIIGLSFRASFQSLFPGREEDVLFRFIERYRYHFEIRAASKPFPGVPETLRTLRENGFLMAVATGKSRAGLEKDLSATGLGEIFHLTRCADEAPSKPHPGMLQEIMMELMIEPENALMIGDSAHDLEMARNAGVDSVAVTYGVLRDKKRLLQYGPRACLDAFADLAGWLTPRMAKSFVPDFQRTSPRTDKA</sequence>
<dbReference type="NCBIfam" id="TIGR01549">
    <property type="entry name" value="HAD-SF-IA-v1"/>
    <property type="match status" value="1"/>
</dbReference>
<dbReference type="InterPro" id="IPR050155">
    <property type="entry name" value="HAD-like_hydrolase_sf"/>
</dbReference>
<dbReference type="GO" id="GO:0006281">
    <property type="term" value="P:DNA repair"/>
    <property type="evidence" value="ECO:0007669"/>
    <property type="project" value="TreeGrafter"/>
</dbReference>
<organism evidence="1">
    <name type="scientific">Candidatus Kentrum sp. SD</name>
    <dbReference type="NCBI Taxonomy" id="2126332"/>
    <lineage>
        <taxon>Bacteria</taxon>
        <taxon>Pseudomonadati</taxon>
        <taxon>Pseudomonadota</taxon>
        <taxon>Gammaproteobacteria</taxon>
        <taxon>Candidatus Kentrum</taxon>
    </lineage>
</organism>
<accession>A0A450YCP7</accession>